<accession>A0A3E1NEG5</accession>
<dbReference type="PIRSF" id="PIRSF021700">
    <property type="entry name" value="3_dmu_93_MTrfase"/>
    <property type="match status" value="1"/>
</dbReference>
<dbReference type="InterPro" id="IPR029068">
    <property type="entry name" value="Glyas_Bleomycin-R_OHBP_Dase"/>
</dbReference>
<dbReference type="Pfam" id="PF06983">
    <property type="entry name" value="3-dmu-9_3-mt"/>
    <property type="match status" value="1"/>
</dbReference>
<evidence type="ECO:0000313" key="2">
    <source>
        <dbReference type="EMBL" id="RFM26267.1"/>
    </source>
</evidence>
<protein>
    <submittedName>
        <fullName evidence="2">VOC family protein</fullName>
    </submittedName>
</protein>
<reference evidence="2 3" key="1">
    <citation type="submission" date="2018-08" db="EMBL/GenBank/DDBJ databases">
        <title>Chitinophagaceae sp. K23C18032701, a novel bacterium isolated from forest soil.</title>
        <authorList>
            <person name="Wang C."/>
        </authorList>
    </citation>
    <scope>NUCLEOTIDE SEQUENCE [LARGE SCALE GENOMIC DNA]</scope>
    <source>
        <strain evidence="2 3">K23C18032701</strain>
    </source>
</reference>
<sequence>MATMQKITPNLWFSNQAEEAANFYVSIFKDGKINRLTRYGKEGFEIHHMPEGTVMTVEFELAGQTFTGLNGGPLFKFTEAVSFIIHCKDQEETDYFWNKLTEGGDPKSQQCGWLKDKFGLSWQVVPDILPKLLMSNEKEKAGRAMNAMMQMKKIDIAALEKAYNG</sequence>
<name>A0A3E1NEG5_9BACT</name>
<comment type="caution">
    <text evidence="2">The sequence shown here is derived from an EMBL/GenBank/DDBJ whole genome shotgun (WGS) entry which is preliminary data.</text>
</comment>
<dbReference type="CDD" id="cd06588">
    <property type="entry name" value="PhnB_like"/>
    <property type="match status" value="1"/>
</dbReference>
<dbReference type="InterPro" id="IPR009725">
    <property type="entry name" value="3_dmu_93_MTrfase"/>
</dbReference>
<feature type="domain" description="PhnB-like" evidence="1">
    <location>
        <begin position="5"/>
        <end position="125"/>
    </location>
</feature>
<dbReference type="Proteomes" id="UP000261284">
    <property type="component" value="Unassembled WGS sequence"/>
</dbReference>
<dbReference type="SUPFAM" id="SSF54593">
    <property type="entry name" value="Glyoxalase/Bleomycin resistance protein/Dihydroxybiphenyl dioxygenase"/>
    <property type="match status" value="1"/>
</dbReference>
<keyword evidence="3" id="KW-1185">Reference proteome</keyword>
<dbReference type="PANTHER" id="PTHR33990">
    <property type="entry name" value="PROTEIN YJDN-RELATED"/>
    <property type="match status" value="1"/>
</dbReference>
<organism evidence="2 3">
    <name type="scientific">Deminuibacter soli</name>
    <dbReference type="NCBI Taxonomy" id="2291815"/>
    <lineage>
        <taxon>Bacteria</taxon>
        <taxon>Pseudomonadati</taxon>
        <taxon>Bacteroidota</taxon>
        <taxon>Chitinophagia</taxon>
        <taxon>Chitinophagales</taxon>
        <taxon>Chitinophagaceae</taxon>
        <taxon>Deminuibacter</taxon>
    </lineage>
</organism>
<proteinExistence type="predicted"/>
<dbReference type="OrthoDB" id="9806473at2"/>
<dbReference type="RefSeq" id="WP_116849140.1">
    <property type="nucleotide sequence ID" value="NZ_QTJU01000010.1"/>
</dbReference>
<dbReference type="EMBL" id="QTJU01000010">
    <property type="protein sequence ID" value="RFM26267.1"/>
    <property type="molecule type" value="Genomic_DNA"/>
</dbReference>
<dbReference type="AlphaFoldDB" id="A0A3E1NEG5"/>
<dbReference type="Gene3D" id="3.10.180.10">
    <property type="entry name" value="2,3-Dihydroxybiphenyl 1,2-Dioxygenase, domain 1"/>
    <property type="match status" value="1"/>
</dbReference>
<evidence type="ECO:0000259" key="1">
    <source>
        <dbReference type="Pfam" id="PF06983"/>
    </source>
</evidence>
<dbReference type="PANTHER" id="PTHR33990:SF2">
    <property type="entry name" value="PHNB-LIKE DOMAIN-CONTAINING PROTEIN"/>
    <property type="match status" value="1"/>
</dbReference>
<evidence type="ECO:0000313" key="3">
    <source>
        <dbReference type="Proteomes" id="UP000261284"/>
    </source>
</evidence>
<dbReference type="InterPro" id="IPR028973">
    <property type="entry name" value="PhnB-like"/>
</dbReference>
<gene>
    <name evidence="2" type="ORF">DXN05_20365</name>
</gene>